<gene>
    <name evidence="11" type="primary">msbA_1</name>
    <name evidence="11" type="ORF">ERS852491_00889</name>
</gene>
<dbReference type="Gene3D" id="3.40.50.300">
    <property type="entry name" value="P-loop containing nucleotide triphosphate hydrolases"/>
    <property type="match status" value="1"/>
</dbReference>
<evidence type="ECO:0000256" key="8">
    <source>
        <dbReference type="SAM" id="Phobius"/>
    </source>
</evidence>
<dbReference type="SMART" id="SM00382">
    <property type="entry name" value="AAA"/>
    <property type="match status" value="1"/>
</dbReference>
<evidence type="ECO:0000256" key="6">
    <source>
        <dbReference type="ARBA" id="ARBA00023136"/>
    </source>
</evidence>
<evidence type="ECO:0000256" key="3">
    <source>
        <dbReference type="ARBA" id="ARBA00022741"/>
    </source>
</evidence>
<dbReference type="InterPro" id="IPR003593">
    <property type="entry name" value="AAA+_ATPase"/>
</dbReference>
<evidence type="ECO:0000256" key="7">
    <source>
        <dbReference type="SAM" id="MobiDB-lite"/>
    </source>
</evidence>
<feature type="region of interest" description="Disordered" evidence="7">
    <location>
        <begin position="314"/>
        <end position="336"/>
    </location>
</feature>
<dbReference type="PROSITE" id="PS50929">
    <property type="entry name" value="ABC_TM1F"/>
    <property type="match status" value="1"/>
</dbReference>
<dbReference type="Proteomes" id="UP000095544">
    <property type="component" value="Unassembled WGS sequence"/>
</dbReference>
<dbReference type="EMBL" id="CYZU01000006">
    <property type="protein sequence ID" value="CUN94925.1"/>
    <property type="molecule type" value="Genomic_DNA"/>
</dbReference>
<dbReference type="PROSITE" id="PS50893">
    <property type="entry name" value="ABC_TRANSPORTER_2"/>
    <property type="match status" value="1"/>
</dbReference>
<dbReference type="PANTHER" id="PTHR43394">
    <property type="entry name" value="ATP-DEPENDENT PERMEASE MDL1, MITOCHONDRIAL"/>
    <property type="match status" value="1"/>
</dbReference>
<feature type="domain" description="ABC transmembrane type-1" evidence="10">
    <location>
        <begin position="13"/>
        <end position="294"/>
    </location>
</feature>
<evidence type="ECO:0000256" key="5">
    <source>
        <dbReference type="ARBA" id="ARBA00022989"/>
    </source>
</evidence>
<dbReference type="Pfam" id="PF00005">
    <property type="entry name" value="ABC_tran"/>
    <property type="match status" value="1"/>
</dbReference>
<keyword evidence="5 8" id="KW-1133">Transmembrane helix</keyword>
<dbReference type="AlphaFoldDB" id="A0A174B5M7"/>
<dbReference type="SUPFAM" id="SSF90123">
    <property type="entry name" value="ABC transporter transmembrane region"/>
    <property type="match status" value="1"/>
</dbReference>
<accession>A0A174B5M7</accession>
<evidence type="ECO:0000256" key="4">
    <source>
        <dbReference type="ARBA" id="ARBA00022840"/>
    </source>
</evidence>
<feature type="transmembrane region" description="Helical" evidence="8">
    <location>
        <begin position="153"/>
        <end position="170"/>
    </location>
</feature>
<protein>
    <submittedName>
        <fullName evidence="11">Lipid A export ATP-binding/permease protein MsbA</fullName>
        <ecNumber evidence="11">3.6.3.-</ecNumber>
    </submittedName>
</protein>
<evidence type="ECO:0000256" key="1">
    <source>
        <dbReference type="ARBA" id="ARBA00004651"/>
    </source>
</evidence>
<name>A0A174B5M7_9FIRM</name>
<dbReference type="Pfam" id="PF00664">
    <property type="entry name" value="ABC_membrane"/>
    <property type="match status" value="1"/>
</dbReference>
<dbReference type="InterPro" id="IPR011527">
    <property type="entry name" value="ABC1_TM_dom"/>
</dbReference>
<evidence type="ECO:0000313" key="11">
    <source>
        <dbReference type="EMBL" id="CUN94925.1"/>
    </source>
</evidence>
<reference evidence="11 12" key="1">
    <citation type="submission" date="2015-09" db="EMBL/GenBank/DDBJ databases">
        <authorList>
            <consortium name="Pathogen Informatics"/>
        </authorList>
    </citation>
    <scope>NUCLEOTIDE SEQUENCE [LARGE SCALE GENOMIC DNA]</scope>
    <source>
        <strain evidence="11 12">2789STDY5834876</strain>
    </source>
</reference>
<dbReference type="InterPro" id="IPR003439">
    <property type="entry name" value="ABC_transporter-like_ATP-bd"/>
</dbReference>
<dbReference type="STRING" id="39482.ERS852491_00889"/>
<sequence length="561" mass="61937">MSLFKKKDRVLLAGAVLSGGINAALAAFISILLQQIIDVATQKDLSGFSDLFIIMLIYLAALGIMGFLEAFLGKLLLRNVSRHLRDDIFRGVITKEPVAYTSRNTADYLSALVNDVKLVEENYLTPLMLCSQMVVLFLSTLGILFYLSPVITGILLVFLVLMFLIPALLGKQMQKRQDAYSEKLAEFTAKAKDYLNGYEVIRGYSMHSYIFKKYRTVNKETAKKKFAADTLLAVNECISDILSSLSVIVIVFAAAYLLLKGQITMGTLLALIQLSSMFVTPVVMLMQNIPKVSSMKPVLEHLAQYAEAGRQLPDSVIPSAPASRPEPSRNAEKTAVQRPAVFRDSLVCHDVTFHYQDGPDVLKNLNLCIEAGKKYALLGESGCGKSTLIKLLTGYSGGFQGEICYGGRSVTDFTQSELNRLVSVIHQNVFLFDADIYTNICLGECFLKEELEAALENSGVSQFLPGLSQGIYSPVGENGSLLSGGQRQRVAVARALIRHTPILIIDEGTSAVDQQTAYEIESRLLEQKELTVITITHHMNPDLENRYDDIFHLKSADINFI</sequence>
<dbReference type="GO" id="GO:0005524">
    <property type="term" value="F:ATP binding"/>
    <property type="evidence" value="ECO:0007669"/>
    <property type="project" value="UniProtKB-KW"/>
</dbReference>
<keyword evidence="11" id="KW-0378">Hydrolase</keyword>
<dbReference type="CDD" id="cd07346">
    <property type="entry name" value="ABC_6TM_exporters"/>
    <property type="match status" value="1"/>
</dbReference>
<evidence type="ECO:0000259" key="9">
    <source>
        <dbReference type="PROSITE" id="PS50893"/>
    </source>
</evidence>
<proteinExistence type="predicted"/>
<dbReference type="RefSeq" id="WP_055151365.1">
    <property type="nucleotide sequence ID" value="NZ_CYZU01000006.1"/>
</dbReference>
<dbReference type="InterPro" id="IPR036640">
    <property type="entry name" value="ABC1_TM_sf"/>
</dbReference>
<evidence type="ECO:0000256" key="2">
    <source>
        <dbReference type="ARBA" id="ARBA00022692"/>
    </source>
</evidence>
<dbReference type="PROSITE" id="PS00211">
    <property type="entry name" value="ABC_TRANSPORTER_1"/>
    <property type="match status" value="1"/>
</dbReference>
<keyword evidence="6 8" id="KW-0472">Membrane</keyword>
<keyword evidence="3" id="KW-0547">Nucleotide-binding</keyword>
<organism evidence="11 12">
    <name type="scientific">Faecalicatena contorta</name>
    <dbReference type="NCBI Taxonomy" id="39482"/>
    <lineage>
        <taxon>Bacteria</taxon>
        <taxon>Bacillati</taxon>
        <taxon>Bacillota</taxon>
        <taxon>Clostridia</taxon>
        <taxon>Lachnospirales</taxon>
        <taxon>Lachnospiraceae</taxon>
        <taxon>Faecalicatena</taxon>
    </lineage>
</organism>
<dbReference type="CDD" id="cd03228">
    <property type="entry name" value="ABCC_MRP_Like"/>
    <property type="match status" value="1"/>
</dbReference>
<dbReference type="SUPFAM" id="SSF52540">
    <property type="entry name" value="P-loop containing nucleoside triphosphate hydrolases"/>
    <property type="match status" value="1"/>
</dbReference>
<keyword evidence="4 11" id="KW-0067">ATP-binding</keyword>
<dbReference type="EC" id="3.6.3.-" evidence="11"/>
<feature type="transmembrane region" description="Helical" evidence="8">
    <location>
        <begin position="265"/>
        <end position="286"/>
    </location>
</feature>
<dbReference type="Gene3D" id="1.20.1560.10">
    <property type="entry name" value="ABC transporter type 1, transmembrane domain"/>
    <property type="match status" value="1"/>
</dbReference>
<feature type="transmembrane region" description="Helical" evidence="8">
    <location>
        <begin position="50"/>
        <end position="72"/>
    </location>
</feature>
<feature type="transmembrane region" description="Helical" evidence="8">
    <location>
        <begin position="127"/>
        <end position="147"/>
    </location>
</feature>
<dbReference type="GO" id="GO:0005886">
    <property type="term" value="C:plasma membrane"/>
    <property type="evidence" value="ECO:0007669"/>
    <property type="project" value="UniProtKB-SubCell"/>
</dbReference>
<evidence type="ECO:0000259" key="10">
    <source>
        <dbReference type="PROSITE" id="PS50929"/>
    </source>
</evidence>
<keyword evidence="2 8" id="KW-0812">Transmembrane</keyword>
<evidence type="ECO:0000313" key="12">
    <source>
        <dbReference type="Proteomes" id="UP000095544"/>
    </source>
</evidence>
<dbReference type="GO" id="GO:0016887">
    <property type="term" value="F:ATP hydrolysis activity"/>
    <property type="evidence" value="ECO:0007669"/>
    <property type="project" value="InterPro"/>
</dbReference>
<comment type="subcellular location">
    <subcellularLocation>
        <location evidence="1">Cell membrane</location>
        <topology evidence="1">Multi-pass membrane protein</topology>
    </subcellularLocation>
</comment>
<feature type="domain" description="ABC transporter" evidence="9">
    <location>
        <begin position="346"/>
        <end position="561"/>
    </location>
</feature>
<dbReference type="PANTHER" id="PTHR43394:SF1">
    <property type="entry name" value="ATP-BINDING CASSETTE SUB-FAMILY B MEMBER 10, MITOCHONDRIAL"/>
    <property type="match status" value="1"/>
</dbReference>
<dbReference type="GO" id="GO:0015421">
    <property type="term" value="F:ABC-type oligopeptide transporter activity"/>
    <property type="evidence" value="ECO:0007669"/>
    <property type="project" value="TreeGrafter"/>
</dbReference>
<dbReference type="InterPro" id="IPR027417">
    <property type="entry name" value="P-loop_NTPase"/>
</dbReference>
<feature type="transmembrane region" description="Helical" evidence="8">
    <location>
        <begin position="241"/>
        <end position="259"/>
    </location>
</feature>
<dbReference type="OrthoDB" id="95687at2"/>
<dbReference type="InterPro" id="IPR039421">
    <property type="entry name" value="Type_1_exporter"/>
</dbReference>
<dbReference type="InterPro" id="IPR017871">
    <property type="entry name" value="ABC_transporter-like_CS"/>
</dbReference>